<dbReference type="GO" id="GO:0003723">
    <property type="term" value="F:RNA binding"/>
    <property type="evidence" value="ECO:0007669"/>
    <property type="project" value="UniProtKB-KW"/>
</dbReference>
<sequence length="70" mass="8023">MKENIPFITLGQFLKVQEYVSSGGEAKHRIHEFDITVNGEKENRRGRKLYSGDVVTIDGNVHDLTFEDEN</sequence>
<dbReference type="STRING" id="1514105.AOC36_00015"/>
<reference evidence="2 3" key="1">
    <citation type="submission" date="2015-10" db="EMBL/GenBank/DDBJ databases">
        <title>Erysipelothrix larvae sp. LV19 isolated from the larval gut of the rhinoceros beetle, Trypoxylus dichotomus.</title>
        <authorList>
            <person name="Lim S."/>
            <person name="Kim B.-C."/>
        </authorList>
    </citation>
    <scope>NUCLEOTIDE SEQUENCE [LARGE SCALE GENOMIC DNA]</scope>
    <source>
        <strain evidence="2 3">LV19</strain>
    </source>
</reference>
<keyword evidence="3" id="KW-1185">Reference proteome</keyword>
<dbReference type="Gene3D" id="3.10.290.10">
    <property type="entry name" value="RNA-binding S4 domain"/>
    <property type="match status" value="1"/>
</dbReference>
<dbReference type="CDD" id="cd00165">
    <property type="entry name" value="S4"/>
    <property type="match status" value="1"/>
</dbReference>
<dbReference type="Pfam" id="PF13275">
    <property type="entry name" value="S4_2"/>
    <property type="match status" value="1"/>
</dbReference>
<evidence type="ECO:0000313" key="2">
    <source>
        <dbReference type="EMBL" id="AMC92432.1"/>
    </source>
</evidence>
<dbReference type="EMBL" id="CP013213">
    <property type="protein sequence ID" value="AMC92432.1"/>
    <property type="molecule type" value="Genomic_DNA"/>
</dbReference>
<dbReference type="AlphaFoldDB" id="A0A109UGC5"/>
<evidence type="ECO:0000313" key="3">
    <source>
        <dbReference type="Proteomes" id="UP000063781"/>
    </source>
</evidence>
<dbReference type="PROSITE" id="PS50889">
    <property type="entry name" value="S4"/>
    <property type="match status" value="1"/>
</dbReference>
<accession>A0A109UGC5</accession>
<proteinExistence type="predicted"/>
<protein>
    <submittedName>
        <fullName evidence="2">Uncharacterized protein</fullName>
    </submittedName>
</protein>
<dbReference type="RefSeq" id="WP_067629599.1">
    <property type="nucleotide sequence ID" value="NZ_CP013213.1"/>
</dbReference>
<dbReference type="OrthoDB" id="9811532at2"/>
<dbReference type="Proteomes" id="UP000063781">
    <property type="component" value="Chromosome"/>
</dbReference>
<dbReference type="InterPro" id="IPR036986">
    <property type="entry name" value="S4_RNA-bd_sf"/>
</dbReference>
<name>A0A109UGC5_9FIRM</name>
<organism evidence="2 3">
    <name type="scientific">Erysipelothrix larvae</name>
    <dbReference type="NCBI Taxonomy" id="1514105"/>
    <lineage>
        <taxon>Bacteria</taxon>
        <taxon>Bacillati</taxon>
        <taxon>Bacillota</taxon>
        <taxon>Erysipelotrichia</taxon>
        <taxon>Erysipelotrichales</taxon>
        <taxon>Erysipelotrichaceae</taxon>
        <taxon>Erysipelothrix</taxon>
    </lineage>
</organism>
<keyword evidence="1" id="KW-0694">RNA-binding</keyword>
<dbReference type="SUPFAM" id="SSF55174">
    <property type="entry name" value="Alpha-L RNA-binding motif"/>
    <property type="match status" value="1"/>
</dbReference>
<gene>
    <name evidence="2" type="ORF">AOC36_00015</name>
</gene>
<evidence type="ECO:0000256" key="1">
    <source>
        <dbReference type="PROSITE-ProRule" id="PRU00182"/>
    </source>
</evidence>
<dbReference type="KEGG" id="erl:AOC36_00015"/>